<dbReference type="Proteomes" id="UP001156398">
    <property type="component" value="Unassembled WGS sequence"/>
</dbReference>
<gene>
    <name evidence="1" type="ORF">POF43_007435</name>
</gene>
<accession>A0ABT6VWM8</accession>
<organism evidence="1 2">
    <name type="scientific">Streptantibioticus silvisoli</name>
    <dbReference type="NCBI Taxonomy" id="2705255"/>
    <lineage>
        <taxon>Bacteria</taxon>
        <taxon>Bacillati</taxon>
        <taxon>Actinomycetota</taxon>
        <taxon>Actinomycetes</taxon>
        <taxon>Kitasatosporales</taxon>
        <taxon>Streptomycetaceae</taxon>
        <taxon>Streptantibioticus</taxon>
    </lineage>
</organism>
<evidence type="ECO:0008006" key="3">
    <source>
        <dbReference type="Google" id="ProtNLM"/>
    </source>
</evidence>
<comment type="caution">
    <text evidence="1">The sequence shown here is derived from an EMBL/GenBank/DDBJ whole genome shotgun (WGS) entry which is preliminary data.</text>
</comment>
<proteinExistence type="predicted"/>
<sequence>MTVCLPDALREVVAAPLPGQDLTGTLVTAGQSHTVVLLPGAAAVRIARTPAAAAELPRRTALLERLAWAGPPFDAPVPQGGVTAFAGRTAVALP</sequence>
<reference evidence="1 2" key="1">
    <citation type="submission" date="2023-05" db="EMBL/GenBank/DDBJ databases">
        <title>Streptantibioticus silvisoli sp. nov., acidotolerant actinomycetes 1 from pine litter.</title>
        <authorList>
            <person name="Swiecimska M."/>
            <person name="Golinska P."/>
            <person name="Sangal V."/>
            <person name="Wachnowicz B."/>
            <person name="Goodfellow M."/>
        </authorList>
    </citation>
    <scope>NUCLEOTIDE SEQUENCE [LARGE SCALE GENOMIC DNA]</scope>
    <source>
        <strain evidence="1 2">SL54</strain>
    </source>
</reference>
<evidence type="ECO:0000313" key="2">
    <source>
        <dbReference type="Proteomes" id="UP001156398"/>
    </source>
</evidence>
<dbReference type="EMBL" id="JAAGKO020000007">
    <property type="protein sequence ID" value="MDI5962545.1"/>
    <property type="molecule type" value="Genomic_DNA"/>
</dbReference>
<protein>
    <recommendedName>
        <fullName evidence="3">Aminoglycoside phosphotransferase family protein</fullName>
    </recommendedName>
</protein>
<name>A0ABT6VWM8_9ACTN</name>
<dbReference type="RefSeq" id="WP_271324731.1">
    <property type="nucleotide sequence ID" value="NZ_JAAGKO020000007.1"/>
</dbReference>
<keyword evidence="2" id="KW-1185">Reference proteome</keyword>
<evidence type="ECO:0000313" key="1">
    <source>
        <dbReference type="EMBL" id="MDI5962545.1"/>
    </source>
</evidence>